<dbReference type="AlphaFoldDB" id="X1NP02"/>
<feature type="non-terminal residue" evidence="1">
    <location>
        <position position="35"/>
    </location>
</feature>
<sequence length="35" mass="4166">YIETRIKKTVRDYCYPEKSQIDIANITKSLSDFLI</sequence>
<evidence type="ECO:0000313" key="1">
    <source>
        <dbReference type="EMBL" id="GAI31946.1"/>
    </source>
</evidence>
<dbReference type="EMBL" id="BARV01014474">
    <property type="protein sequence ID" value="GAI31946.1"/>
    <property type="molecule type" value="Genomic_DNA"/>
</dbReference>
<accession>X1NP02</accession>
<comment type="caution">
    <text evidence="1">The sequence shown here is derived from an EMBL/GenBank/DDBJ whole genome shotgun (WGS) entry which is preliminary data.</text>
</comment>
<feature type="non-terminal residue" evidence="1">
    <location>
        <position position="1"/>
    </location>
</feature>
<reference evidence="1" key="1">
    <citation type="journal article" date="2014" name="Front. Microbiol.">
        <title>High frequency of phylogenetically diverse reductive dehalogenase-homologous genes in deep subseafloor sedimentary metagenomes.</title>
        <authorList>
            <person name="Kawai M."/>
            <person name="Futagami T."/>
            <person name="Toyoda A."/>
            <person name="Takaki Y."/>
            <person name="Nishi S."/>
            <person name="Hori S."/>
            <person name="Arai W."/>
            <person name="Tsubouchi T."/>
            <person name="Morono Y."/>
            <person name="Uchiyama I."/>
            <person name="Ito T."/>
            <person name="Fujiyama A."/>
            <person name="Inagaki F."/>
            <person name="Takami H."/>
        </authorList>
    </citation>
    <scope>NUCLEOTIDE SEQUENCE</scope>
    <source>
        <strain evidence="1">Expedition CK06-06</strain>
    </source>
</reference>
<protein>
    <submittedName>
        <fullName evidence="1">Uncharacterized protein</fullName>
    </submittedName>
</protein>
<gene>
    <name evidence="1" type="ORF">S06H3_25232</name>
</gene>
<organism evidence="1">
    <name type="scientific">marine sediment metagenome</name>
    <dbReference type="NCBI Taxonomy" id="412755"/>
    <lineage>
        <taxon>unclassified sequences</taxon>
        <taxon>metagenomes</taxon>
        <taxon>ecological metagenomes</taxon>
    </lineage>
</organism>
<name>X1NP02_9ZZZZ</name>
<proteinExistence type="predicted"/>